<dbReference type="PROSITE" id="PS50850">
    <property type="entry name" value="MFS"/>
    <property type="match status" value="1"/>
</dbReference>
<keyword evidence="4 6" id="KW-0472">Membrane</keyword>
<feature type="transmembrane region" description="Helical" evidence="6">
    <location>
        <begin position="478"/>
        <end position="498"/>
    </location>
</feature>
<evidence type="ECO:0000256" key="1">
    <source>
        <dbReference type="ARBA" id="ARBA00004141"/>
    </source>
</evidence>
<proteinExistence type="predicted"/>
<evidence type="ECO:0000313" key="9">
    <source>
        <dbReference type="Proteomes" id="UP000626109"/>
    </source>
</evidence>
<evidence type="ECO:0000256" key="3">
    <source>
        <dbReference type="ARBA" id="ARBA00022989"/>
    </source>
</evidence>
<feature type="transmembrane region" description="Helical" evidence="6">
    <location>
        <begin position="95"/>
        <end position="116"/>
    </location>
</feature>
<keyword evidence="3 6" id="KW-1133">Transmembrane helix</keyword>
<reference evidence="8" key="1">
    <citation type="submission" date="2021-02" db="EMBL/GenBank/DDBJ databases">
        <authorList>
            <person name="Dougan E. K."/>
            <person name="Rhodes N."/>
            <person name="Thang M."/>
            <person name="Chan C."/>
        </authorList>
    </citation>
    <scope>NUCLEOTIDE SEQUENCE</scope>
</reference>
<dbReference type="Gene3D" id="1.20.1250.20">
    <property type="entry name" value="MFS general substrate transporter like domains"/>
    <property type="match status" value="2"/>
</dbReference>
<evidence type="ECO:0000256" key="6">
    <source>
        <dbReference type="SAM" id="Phobius"/>
    </source>
</evidence>
<dbReference type="GO" id="GO:0022857">
    <property type="term" value="F:transmembrane transporter activity"/>
    <property type="evidence" value="ECO:0007669"/>
    <property type="project" value="InterPro"/>
</dbReference>
<dbReference type="SUPFAM" id="SSF103473">
    <property type="entry name" value="MFS general substrate transporter"/>
    <property type="match status" value="1"/>
</dbReference>
<evidence type="ECO:0000256" key="5">
    <source>
        <dbReference type="SAM" id="MobiDB-lite"/>
    </source>
</evidence>
<name>A0A813KHG0_POLGL</name>
<dbReference type="InterPro" id="IPR011701">
    <property type="entry name" value="MFS"/>
</dbReference>
<evidence type="ECO:0000313" key="8">
    <source>
        <dbReference type="EMBL" id="CAE8707268.1"/>
    </source>
</evidence>
<feature type="region of interest" description="Disordered" evidence="5">
    <location>
        <begin position="1"/>
        <end position="44"/>
    </location>
</feature>
<feature type="compositionally biased region" description="Basic and acidic residues" evidence="5">
    <location>
        <begin position="32"/>
        <end position="44"/>
    </location>
</feature>
<feature type="compositionally biased region" description="Basic and acidic residues" evidence="5">
    <location>
        <begin position="1"/>
        <end position="16"/>
    </location>
</feature>
<feature type="domain" description="Major facilitator superfamily (MFS) profile" evidence="7">
    <location>
        <begin position="57"/>
        <end position="502"/>
    </location>
</feature>
<feature type="transmembrane region" description="Helical" evidence="6">
    <location>
        <begin position="149"/>
        <end position="169"/>
    </location>
</feature>
<organism evidence="8 9">
    <name type="scientific">Polarella glacialis</name>
    <name type="common">Dinoflagellate</name>
    <dbReference type="NCBI Taxonomy" id="89957"/>
    <lineage>
        <taxon>Eukaryota</taxon>
        <taxon>Sar</taxon>
        <taxon>Alveolata</taxon>
        <taxon>Dinophyceae</taxon>
        <taxon>Suessiales</taxon>
        <taxon>Suessiaceae</taxon>
        <taxon>Polarella</taxon>
    </lineage>
</organism>
<feature type="transmembrane region" description="Helical" evidence="6">
    <location>
        <begin position="56"/>
        <end position="83"/>
    </location>
</feature>
<gene>
    <name evidence="8" type="ORF">PGLA2088_LOCUS34452</name>
</gene>
<keyword evidence="2 6" id="KW-0812">Transmembrane</keyword>
<dbReference type="EMBL" id="CAJNNW010031356">
    <property type="protein sequence ID" value="CAE8707268.1"/>
    <property type="molecule type" value="Genomic_DNA"/>
</dbReference>
<dbReference type="Proteomes" id="UP000626109">
    <property type="component" value="Unassembled WGS sequence"/>
</dbReference>
<sequence>MEDKARKDTAKKETRRSSTSPKPKGKLSGAHAAEDGKDASPEKEKGIAEKVSQFRWVMCCLLFGCRLVCQANRILLGALLPIIRKDVGFSDQEAGQLLAAFASGYMLTQILGGALADRLGGKWILQLAINAVSIGSLAAPFAIDQGFWPAYWTYFLMGLLEGPSFPTAGSMLSKWIPATERATASSLADTGGSVGGLLALGGGPILATMVGWRSTFMVYGACSVVFCAVWLLFSASRPTGCRWVSQAELAMLIKEGVVEQLPVQAADVDGKEVLAAASLNKVLAEAVDPDATSKKPSKTKSEDGFPWRMFLSAPVLAVCYAHSVFNFGRYFLYGWIPTYYSEVLGVDAVTAGFYMMCLQVADAFVKLLVAPIADHLTSSGKLSILGLRRLLSCAGFFGFGGGLLLCCFAPNAFFVTVALVIGKSFASCHAAGFKTNYLDITRKHTGSVAGVGNTLATLSSTVAPMIAGSIIQASGWNAVFVLCFFVNVSGAVVFGLFSSASCIDPVVRED</sequence>
<evidence type="ECO:0000259" key="7">
    <source>
        <dbReference type="PROSITE" id="PS50850"/>
    </source>
</evidence>
<comment type="subcellular location">
    <subcellularLocation>
        <location evidence="1">Membrane</location>
        <topology evidence="1">Multi-pass membrane protein</topology>
    </subcellularLocation>
</comment>
<dbReference type="InterPro" id="IPR050382">
    <property type="entry name" value="MFS_Na/Anion_cotransporter"/>
</dbReference>
<dbReference type="PANTHER" id="PTHR11662">
    <property type="entry name" value="SOLUTE CARRIER FAMILY 17"/>
    <property type="match status" value="1"/>
</dbReference>
<feature type="transmembrane region" description="Helical" evidence="6">
    <location>
        <begin position="216"/>
        <end position="233"/>
    </location>
</feature>
<dbReference type="InterPro" id="IPR020846">
    <property type="entry name" value="MFS_dom"/>
</dbReference>
<evidence type="ECO:0000256" key="2">
    <source>
        <dbReference type="ARBA" id="ARBA00022692"/>
    </source>
</evidence>
<dbReference type="Pfam" id="PF07690">
    <property type="entry name" value="MFS_1"/>
    <property type="match status" value="1"/>
</dbReference>
<accession>A0A813KHG0</accession>
<dbReference type="GO" id="GO:0016020">
    <property type="term" value="C:membrane"/>
    <property type="evidence" value="ECO:0007669"/>
    <property type="project" value="UniProtKB-SubCell"/>
</dbReference>
<feature type="transmembrane region" description="Helical" evidence="6">
    <location>
        <begin position="190"/>
        <end position="210"/>
    </location>
</feature>
<feature type="transmembrane region" description="Helical" evidence="6">
    <location>
        <begin position="123"/>
        <end position="143"/>
    </location>
</feature>
<feature type="transmembrane region" description="Helical" evidence="6">
    <location>
        <begin position="390"/>
        <end position="414"/>
    </location>
</feature>
<comment type="caution">
    <text evidence="8">The sequence shown here is derived from an EMBL/GenBank/DDBJ whole genome shotgun (WGS) entry which is preliminary data.</text>
</comment>
<evidence type="ECO:0000256" key="4">
    <source>
        <dbReference type="ARBA" id="ARBA00023136"/>
    </source>
</evidence>
<dbReference type="AlphaFoldDB" id="A0A813KHG0"/>
<protein>
    <recommendedName>
        <fullName evidence="7">Major facilitator superfamily (MFS) profile domain-containing protein</fullName>
    </recommendedName>
</protein>
<dbReference type="InterPro" id="IPR036259">
    <property type="entry name" value="MFS_trans_sf"/>
</dbReference>
<feature type="transmembrane region" description="Helical" evidence="6">
    <location>
        <begin position="305"/>
        <end position="328"/>
    </location>
</feature>
<dbReference type="PANTHER" id="PTHR11662:SF399">
    <property type="entry name" value="FI19708P1-RELATED"/>
    <property type="match status" value="1"/>
</dbReference>